<dbReference type="InterPro" id="IPR038109">
    <property type="entry name" value="DNA_bind_recomb_sf"/>
</dbReference>
<keyword evidence="2" id="KW-0230">DNA invertase</keyword>
<accession>A0A2H4JG99</accession>
<dbReference type="Pfam" id="PF13408">
    <property type="entry name" value="Zn_ribbon_recom"/>
    <property type="match status" value="1"/>
</dbReference>
<dbReference type="InterPro" id="IPR025827">
    <property type="entry name" value="Zn_ribbon_recom_dom"/>
</dbReference>
<dbReference type="GO" id="GO:0003677">
    <property type="term" value="F:DNA binding"/>
    <property type="evidence" value="ECO:0007669"/>
    <property type="project" value="UniProtKB-KW"/>
</dbReference>
<dbReference type="EMBL" id="MF417928">
    <property type="protein sequence ID" value="ASN71601.1"/>
    <property type="molecule type" value="Genomic_DNA"/>
</dbReference>
<feature type="active site" description="O-(5'-phospho-DNA)-serine intermediate" evidence="5 6">
    <location>
        <position position="14"/>
    </location>
</feature>
<protein>
    <submittedName>
        <fullName evidence="9">Putative site-specific integrase</fullName>
    </submittedName>
</protein>
<evidence type="ECO:0000313" key="9">
    <source>
        <dbReference type="EMBL" id="ASN71601.1"/>
    </source>
</evidence>
<dbReference type="Gene3D" id="3.90.1750.20">
    <property type="entry name" value="Putative Large Serine Recombinase, Chain B, Domain 2"/>
    <property type="match status" value="1"/>
</dbReference>
<evidence type="ECO:0000259" key="8">
    <source>
        <dbReference type="PROSITE" id="PS51737"/>
    </source>
</evidence>
<dbReference type="PANTHER" id="PTHR30461:SF23">
    <property type="entry name" value="DNA RECOMBINASE-RELATED"/>
    <property type="match status" value="1"/>
</dbReference>
<evidence type="ECO:0000256" key="2">
    <source>
        <dbReference type="ARBA" id="ARBA00023100"/>
    </source>
</evidence>
<dbReference type="Gene3D" id="3.40.50.1390">
    <property type="entry name" value="Resolvase, N-terminal catalytic domain"/>
    <property type="match status" value="1"/>
</dbReference>
<keyword evidence="3" id="KW-0238">DNA-binding</keyword>
<dbReference type="SMART" id="SM00857">
    <property type="entry name" value="Resolvase"/>
    <property type="match status" value="1"/>
</dbReference>
<dbReference type="GO" id="GO:0015074">
    <property type="term" value="P:DNA integration"/>
    <property type="evidence" value="ECO:0007669"/>
    <property type="project" value="UniProtKB-KW"/>
</dbReference>
<dbReference type="InterPro" id="IPR050639">
    <property type="entry name" value="SSR_resolvase"/>
</dbReference>
<organism evidence="9">
    <name type="scientific">uncultured Caudovirales phage</name>
    <dbReference type="NCBI Taxonomy" id="2100421"/>
    <lineage>
        <taxon>Viruses</taxon>
        <taxon>Duplodnaviria</taxon>
        <taxon>Heunggongvirae</taxon>
        <taxon>Uroviricota</taxon>
        <taxon>Caudoviricetes</taxon>
        <taxon>Peduoviridae</taxon>
        <taxon>Maltschvirus</taxon>
        <taxon>Maltschvirus maltsch</taxon>
    </lineage>
</organism>
<dbReference type="InterPro" id="IPR036162">
    <property type="entry name" value="Resolvase-like_N_sf"/>
</dbReference>
<proteinExistence type="predicted"/>
<sequence>MKKVKRTALYIRVSTTEQAQEGYSIGEQKERLEQYVKAMGWIISGEYIDPGFSGSNTDRPALNKLIDEINQHDIVLVYKLDRLSRSQKDTMLLIEDVFLKNDVDFVSMSESFDTSTPFGRAAIGLLATFAQLERENIKERMTMGMRGRAKKGYWKGTNRPPIGYDYIDGNLIINDYEAMQIRELYSIAANGIPGMNYNVRNMARYLSEKYTNKYGNWSDHSGISYTIHNKVYIGFVKYNDDFYPGQHQPIVDNKLFEKANARLDSYLSQFGEHVTYNKYMLSGITYCGICGKPYYRRNSQTKLNGIKKEYGYYSCEGRKSNVQNKCPSKIFQQKELEQSVVNQIQKLKYHDFKSETIQDNTSILLNQVKALDIKQERLIDLYSIGSISKDQINDRIKALNSEREKIKTLLSRPKKLNTSEILSISSQIEESDYSTKCDMVHTLVDKVIIDGNQTRIYWRF</sequence>
<dbReference type="Pfam" id="PF07508">
    <property type="entry name" value="Recombinase"/>
    <property type="match status" value="1"/>
</dbReference>
<dbReference type="InterPro" id="IPR011109">
    <property type="entry name" value="DNA_bind_recombinase_dom"/>
</dbReference>
<dbReference type="PROSITE" id="PS51736">
    <property type="entry name" value="RECOMBINASES_3"/>
    <property type="match status" value="1"/>
</dbReference>
<dbReference type="GO" id="GO:0000150">
    <property type="term" value="F:DNA strand exchange activity"/>
    <property type="evidence" value="ECO:0007669"/>
    <property type="project" value="UniProtKB-KW"/>
</dbReference>
<dbReference type="PANTHER" id="PTHR30461">
    <property type="entry name" value="DNA-INVERTASE FROM LAMBDOID PROPHAGE"/>
    <property type="match status" value="1"/>
</dbReference>
<dbReference type="InterPro" id="IPR006119">
    <property type="entry name" value="Resolv_N"/>
</dbReference>
<feature type="domain" description="Recombinase" evidence="8">
    <location>
        <begin position="161"/>
        <end position="269"/>
    </location>
</feature>
<evidence type="ECO:0000259" key="7">
    <source>
        <dbReference type="PROSITE" id="PS51736"/>
    </source>
</evidence>
<feature type="domain" description="Resolvase/invertase-type recombinase catalytic" evidence="7">
    <location>
        <begin position="6"/>
        <end position="152"/>
    </location>
</feature>
<reference evidence="9" key="1">
    <citation type="submission" date="2017-06" db="EMBL/GenBank/DDBJ databases">
        <title>Novel phages from South African skin metaviromes.</title>
        <authorList>
            <person name="van Zyl L.J."/>
            <person name="Abrahams Y."/>
            <person name="Stander E.A."/>
            <person name="Kirby B.M."/>
            <person name="Clavaud C."/>
            <person name="Farcet C."/>
            <person name="Breton L."/>
            <person name="Trindade M.I."/>
        </authorList>
    </citation>
    <scope>NUCLEOTIDE SEQUENCE</scope>
</reference>
<dbReference type="CDD" id="cd03768">
    <property type="entry name" value="SR_ResInv"/>
    <property type="match status" value="1"/>
</dbReference>
<keyword evidence="4" id="KW-0233">DNA recombination</keyword>
<dbReference type="SUPFAM" id="SSF53041">
    <property type="entry name" value="Resolvase-like"/>
    <property type="match status" value="1"/>
</dbReference>
<evidence type="ECO:0000256" key="6">
    <source>
        <dbReference type="PROSITE-ProRule" id="PRU10137"/>
    </source>
</evidence>
<evidence type="ECO:0000256" key="1">
    <source>
        <dbReference type="ARBA" id="ARBA00022908"/>
    </source>
</evidence>
<dbReference type="InterPro" id="IPR006118">
    <property type="entry name" value="Recombinase_CS"/>
</dbReference>
<evidence type="ECO:0000256" key="4">
    <source>
        <dbReference type="ARBA" id="ARBA00023172"/>
    </source>
</evidence>
<gene>
    <name evidence="9" type="ORF">10S8_45</name>
</gene>
<evidence type="ECO:0000256" key="5">
    <source>
        <dbReference type="PIRSR" id="PIRSR606118-50"/>
    </source>
</evidence>
<dbReference type="Pfam" id="PF00239">
    <property type="entry name" value="Resolvase"/>
    <property type="match status" value="1"/>
</dbReference>
<dbReference type="PROSITE" id="PS51737">
    <property type="entry name" value="RECOMBINASE_DNA_BIND"/>
    <property type="match status" value="1"/>
</dbReference>
<name>A0A2H4JG99_9CAUD</name>
<dbReference type="PROSITE" id="PS00397">
    <property type="entry name" value="RECOMBINASES_1"/>
    <property type="match status" value="1"/>
</dbReference>
<keyword evidence="1" id="KW-0229">DNA integration</keyword>
<evidence type="ECO:0000256" key="3">
    <source>
        <dbReference type="ARBA" id="ARBA00023125"/>
    </source>
</evidence>